<gene>
    <name evidence="1" type="ORF">H5410_064073</name>
</gene>
<evidence type="ECO:0000313" key="1">
    <source>
        <dbReference type="EMBL" id="KAG5568910.1"/>
    </source>
</evidence>
<reference evidence="1" key="1">
    <citation type="submission" date="2020-09" db="EMBL/GenBank/DDBJ databases">
        <title>De no assembly of potato wild relative species, Solanum commersonii.</title>
        <authorList>
            <person name="Cho K."/>
        </authorList>
    </citation>
    <scope>NUCLEOTIDE SEQUENCE</scope>
    <source>
        <strain evidence="1">LZ3.2</strain>
        <tissue evidence="1">Leaf</tissue>
    </source>
</reference>
<protein>
    <submittedName>
        <fullName evidence="1">Uncharacterized protein</fullName>
    </submittedName>
</protein>
<proteinExistence type="predicted"/>
<keyword evidence="2" id="KW-1185">Reference proteome</keyword>
<name>A0A9J5W186_SOLCO</name>
<comment type="caution">
    <text evidence="1">The sequence shown here is derived from an EMBL/GenBank/DDBJ whole genome shotgun (WGS) entry which is preliminary data.</text>
</comment>
<dbReference type="EMBL" id="JACXVP010000021">
    <property type="protein sequence ID" value="KAG5568910.1"/>
    <property type="molecule type" value="Genomic_DNA"/>
</dbReference>
<organism evidence="1 2">
    <name type="scientific">Solanum commersonii</name>
    <name type="common">Commerson's wild potato</name>
    <name type="synonym">Commerson's nightshade</name>
    <dbReference type="NCBI Taxonomy" id="4109"/>
    <lineage>
        <taxon>Eukaryota</taxon>
        <taxon>Viridiplantae</taxon>
        <taxon>Streptophyta</taxon>
        <taxon>Embryophyta</taxon>
        <taxon>Tracheophyta</taxon>
        <taxon>Spermatophyta</taxon>
        <taxon>Magnoliopsida</taxon>
        <taxon>eudicotyledons</taxon>
        <taxon>Gunneridae</taxon>
        <taxon>Pentapetalae</taxon>
        <taxon>asterids</taxon>
        <taxon>lamiids</taxon>
        <taxon>Solanales</taxon>
        <taxon>Solanaceae</taxon>
        <taxon>Solanoideae</taxon>
        <taxon>Solaneae</taxon>
        <taxon>Solanum</taxon>
    </lineage>
</organism>
<accession>A0A9J5W186</accession>
<sequence>MSVKTLPMELGWPKAAHFKVCYGDPNFNLILPKSYGRLKTLSMSGWPTTKTTHFQGHGFFGDPNSDLIFAKILLERPLRPYLWSQLALKAKTAHFQVHGIFGYPDFRPNFFQNLTWTSVKTLSIEPIGSHGQNGSFSRLNDPQSRTLPMELVGPYGQNDPFSRSNDLQSRIPISYLLKFYLDIQPVHPPFCRCSYALINGIFDDPKFDLIFAKILPGCPLRPYLWSQLALKA</sequence>
<dbReference type="Proteomes" id="UP000824120">
    <property type="component" value="Unassembled WGS sequence"/>
</dbReference>
<evidence type="ECO:0000313" key="2">
    <source>
        <dbReference type="Proteomes" id="UP000824120"/>
    </source>
</evidence>
<dbReference type="AlphaFoldDB" id="A0A9J5W186"/>